<evidence type="ECO:0000259" key="2">
    <source>
        <dbReference type="Pfam" id="PF14517"/>
    </source>
</evidence>
<name>A0A542XMB0_SALAC</name>
<evidence type="ECO:0000313" key="4">
    <source>
        <dbReference type="EMBL" id="TQL36793.1"/>
    </source>
</evidence>
<dbReference type="EMBL" id="BOQM01000030">
    <property type="protein sequence ID" value="GIM86983.1"/>
    <property type="molecule type" value="Genomic_DNA"/>
</dbReference>
<dbReference type="Pfam" id="PF14517">
    <property type="entry name" value="Tachylectin"/>
    <property type="match status" value="1"/>
</dbReference>
<dbReference type="InterPro" id="IPR036813">
    <property type="entry name" value="Tachylectin2_sf"/>
</dbReference>
<proteinExistence type="predicted"/>
<evidence type="ECO:0000313" key="6">
    <source>
        <dbReference type="Proteomes" id="UP000677457"/>
    </source>
</evidence>
<feature type="chain" id="PRO_5021764058" evidence="1">
    <location>
        <begin position="29"/>
        <end position="444"/>
    </location>
</feature>
<comment type="caution">
    <text evidence="4">The sequence shown here is derived from an EMBL/GenBank/DDBJ whole genome shotgun (WGS) entry which is preliminary data.</text>
</comment>
<dbReference type="AlphaFoldDB" id="A0A542XMB0"/>
<keyword evidence="6" id="KW-1185">Reference proteome</keyword>
<dbReference type="Proteomes" id="UP000315983">
    <property type="component" value="Unassembled WGS sequence"/>
</dbReference>
<dbReference type="InterPro" id="IPR023294">
    <property type="entry name" value="Tachylectin2"/>
</dbReference>
<sequence length="444" mass="47037">MNRCIPACAAGVLALVSAVSLSATPASAQSPAGPAATTESRAASVTAAYLTDPCVDGGPTSADSSLASYLNTKLSGTLDGYMTAYRASCARKVVQAVQARGLDQRAAVIAITTTIVESTIQNIAEEVDHDSLGLFQQRASWGTRSQRLDPTWATNAFLNKMLNVYPNNSWLAAPVGEVCQAVQVSAFPDRYQKQVGDAEIIVEAIWPSPASVYGVLSDGRLTYSVIEGDSGQLSKVVTSSATLGFTPKAMATLNFNTILLTSTEGDLYRVDVITNNTSLVFNAPVKILSGGWTHTHLSYDGAGNLYGLTSAGVLRRHDVTATKPSGSQIVNWVTIDSGFTLKTLTTTGPDWILGTVSDGRLMSYKINGVGSWVSGELKSSTWQTMTHLLSPGAGIYYGRTSDGALHRYIDRDPYDNNGSDLYGQGKVTDSGWTQVLLSAHLAGR</sequence>
<dbReference type="Proteomes" id="UP000677457">
    <property type="component" value="Unassembled WGS sequence"/>
</dbReference>
<keyword evidence="1" id="KW-0732">Signal</keyword>
<evidence type="ECO:0000313" key="3">
    <source>
        <dbReference type="EMBL" id="GIM86983.1"/>
    </source>
</evidence>
<dbReference type="SUPFAM" id="SSF50934">
    <property type="entry name" value="Tachylectin-2"/>
    <property type="match status" value="1"/>
</dbReference>
<feature type="domain" description="Tachylectin 2" evidence="2">
    <location>
        <begin position="257"/>
        <end position="434"/>
    </location>
</feature>
<accession>A0A542XMB0</accession>
<gene>
    <name evidence="4" type="ORF">FB564_1925</name>
    <name evidence="3" type="ORF">Sar04_37190</name>
</gene>
<evidence type="ECO:0000313" key="5">
    <source>
        <dbReference type="Proteomes" id="UP000315983"/>
    </source>
</evidence>
<feature type="signal peptide" evidence="1">
    <location>
        <begin position="1"/>
        <end position="28"/>
    </location>
</feature>
<reference evidence="4 5" key="1">
    <citation type="submission" date="2019-06" db="EMBL/GenBank/DDBJ databases">
        <title>Sequencing the genomes of 1000 actinobacteria strains.</title>
        <authorList>
            <person name="Klenk H.-P."/>
        </authorList>
    </citation>
    <scope>NUCLEOTIDE SEQUENCE [LARGE SCALE GENOMIC DNA]</scope>
    <source>
        <strain evidence="4 5">DSM 44819</strain>
    </source>
</reference>
<evidence type="ECO:0000256" key="1">
    <source>
        <dbReference type="SAM" id="SignalP"/>
    </source>
</evidence>
<dbReference type="EMBL" id="VFOL01000001">
    <property type="protein sequence ID" value="TQL36793.1"/>
    <property type="molecule type" value="Genomic_DNA"/>
</dbReference>
<protein>
    <submittedName>
        <fullName evidence="4">Tachylectin</fullName>
    </submittedName>
</protein>
<dbReference type="Gene3D" id="2.115.10.10">
    <property type="entry name" value="Tachylectin 2"/>
    <property type="match status" value="1"/>
</dbReference>
<reference evidence="3 6" key="2">
    <citation type="submission" date="2021-03" db="EMBL/GenBank/DDBJ databases">
        <title>Whole genome shotgun sequence of Salinispora arenicola NBRC 105043.</title>
        <authorList>
            <person name="Komaki H."/>
            <person name="Tamura T."/>
        </authorList>
    </citation>
    <scope>NUCLEOTIDE SEQUENCE [LARGE SCALE GENOMIC DNA]</scope>
    <source>
        <strain evidence="3 6">NBRC 105043</strain>
    </source>
</reference>
<organism evidence="4 5">
    <name type="scientific">Salinispora arenicola</name>
    <dbReference type="NCBI Taxonomy" id="168697"/>
    <lineage>
        <taxon>Bacteria</taxon>
        <taxon>Bacillati</taxon>
        <taxon>Actinomycetota</taxon>
        <taxon>Actinomycetes</taxon>
        <taxon>Micromonosporales</taxon>
        <taxon>Micromonosporaceae</taxon>
        <taxon>Salinispora</taxon>
    </lineage>
</organism>